<keyword evidence="1" id="KW-0472">Membrane</keyword>
<dbReference type="EMBL" id="CP067977">
    <property type="protein sequence ID" value="QQQ18219.1"/>
    <property type="molecule type" value="Genomic_DNA"/>
</dbReference>
<feature type="transmembrane region" description="Helical" evidence="1">
    <location>
        <begin position="224"/>
        <end position="257"/>
    </location>
</feature>
<feature type="transmembrane region" description="Helical" evidence="1">
    <location>
        <begin position="200"/>
        <end position="217"/>
    </location>
</feature>
<reference evidence="2 3" key="1">
    <citation type="submission" date="2021-01" db="EMBL/GenBank/DDBJ databases">
        <title>Brevundimonas vitis sp. nov., an bacterium isolated from grape (Vitis vinifera).</title>
        <authorList>
            <person name="Jiang L."/>
            <person name="Lee J."/>
        </authorList>
    </citation>
    <scope>NUCLEOTIDE SEQUENCE [LARGE SCALE GENOMIC DNA]</scope>
    <source>
        <strain evidence="2 3">GRTSA-9</strain>
    </source>
</reference>
<accession>A0ABX7BKX3</accession>
<evidence type="ECO:0000313" key="2">
    <source>
        <dbReference type="EMBL" id="QQQ18219.1"/>
    </source>
</evidence>
<evidence type="ECO:0000256" key="1">
    <source>
        <dbReference type="SAM" id="Phobius"/>
    </source>
</evidence>
<gene>
    <name evidence="2" type="ORF">JIP62_13055</name>
</gene>
<feature type="transmembrane region" description="Helical" evidence="1">
    <location>
        <begin position="137"/>
        <end position="156"/>
    </location>
</feature>
<feature type="transmembrane region" description="Helical" evidence="1">
    <location>
        <begin position="356"/>
        <end position="378"/>
    </location>
</feature>
<feature type="transmembrane region" description="Helical" evidence="1">
    <location>
        <begin position="48"/>
        <end position="68"/>
    </location>
</feature>
<name>A0ABX7BKX3_9CAUL</name>
<proteinExistence type="predicted"/>
<dbReference type="Proteomes" id="UP000595448">
    <property type="component" value="Chromosome"/>
</dbReference>
<evidence type="ECO:0008006" key="4">
    <source>
        <dbReference type="Google" id="ProtNLM"/>
    </source>
</evidence>
<keyword evidence="3" id="KW-1185">Reference proteome</keyword>
<feature type="transmembrane region" description="Helical" evidence="1">
    <location>
        <begin position="106"/>
        <end position="125"/>
    </location>
</feature>
<protein>
    <recommendedName>
        <fullName evidence="4">O-antigen ligase domain-containing protein</fullName>
    </recommendedName>
</protein>
<keyword evidence="1" id="KW-1133">Transmembrane helix</keyword>
<keyword evidence="1" id="KW-0812">Transmembrane</keyword>
<evidence type="ECO:0000313" key="3">
    <source>
        <dbReference type="Proteomes" id="UP000595448"/>
    </source>
</evidence>
<dbReference type="RefSeq" id="WP_201102591.1">
    <property type="nucleotide sequence ID" value="NZ_CP067977.1"/>
</dbReference>
<sequence>MNLTLPELLLTAFLIGLCLWRSKAALFLLWPVSILVFPTARLMIGFPLYVYDVIAVVIFACYWKNILALRWSSVAIPWHYVFWTLILVCGLIWPFIIYPISPESAWVSAHAIIAFLSLAFGALLFYDDRLESERKFLGYGIATAVIVLGVIGLIQFGSVETSQAITNFFYRDFSDDSFFMSEFYARITAERAAGPFGSPNGLGIVGALAALMCFVLIRNKPLLIACLVAGAIAVMASVSRQAMIAAVLATLAYFIFAQARQKGGLAVILIVMGPFLVIAFLGSDFAASTLERFSRWDTGIQEDENFTARYVDGPLRLIEAVRAYPDIILFGTGPDINKLYSAGSGMVGRAQGFLSIGYALFFFQYGILGIIAGLWMHIQAWVQLRFMPVDLRGKFAAILTAIVTFYVADNAPNTSESIAMLCLLPIGMLAGQALKASQARAVALASQQGVLRAAPRPFVTRQSPG</sequence>
<feature type="transmembrane region" description="Helical" evidence="1">
    <location>
        <begin position="263"/>
        <end position="287"/>
    </location>
</feature>
<feature type="transmembrane region" description="Helical" evidence="1">
    <location>
        <begin position="80"/>
        <end position="100"/>
    </location>
</feature>
<organism evidence="2 3">
    <name type="scientific">Brevundimonas vitisensis</name>
    <dbReference type="NCBI Taxonomy" id="2800818"/>
    <lineage>
        <taxon>Bacteria</taxon>
        <taxon>Pseudomonadati</taxon>
        <taxon>Pseudomonadota</taxon>
        <taxon>Alphaproteobacteria</taxon>
        <taxon>Caulobacterales</taxon>
        <taxon>Caulobacteraceae</taxon>
        <taxon>Brevundimonas</taxon>
    </lineage>
</organism>